<name>A0A7W5FI23_9ACTN</name>
<keyword evidence="1" id="KW-1133">Transmembrane helix</keyword>
<dbReference type="Proteomes" id="UP000590749">
    <property type="component" value="Unassembled WGS sequence"/>
</dbReference>
<keyword evidence="1" id="KW-0472">Membrane</keyword>
<gene>
    <name evidence="2" type="ORF">FHR83_006731</name>
</gene>
<comment type="caution">
    <text evidence="2">The sequence shown here is derived from an EMBL/GenBank/DDBJ whole genome shotgun (WGS) entry which is preliminary data.</text>
</comment>
<accession>A0A7W5FI23</accession>
<keyword evidence="3" id="KW-1185">Reference proteome</keyword>
<sequence>MKISREPALYLTLFATLVRLLAAFWLDLSDGQQAVLNATATAVAGLIVAVWVRRDGQVAALLGVVQAVLALAVGFGADLSAESQAVIMSFVGTAAAMFVRTQVDAKTPAVVHAD</sequence>
<feature type="transmembrane region" description="Helical" evidence="1">
    <location>
        <begin position="59"/>
        <end position="77"/>
    </location>
</feature>
<evidence type="ECO:0000313" key="2">
    <source>
        <dbReference type="EMBL" id="MBB3099025.1"/>
    </source>
</evidence>
<feature type="transmembrane region" description="Helical" evidence="1">
    <location>
        <begin position="34"/>
        <end position="52"/>
    </location>
</feature>
<protein>
    <submittedName>
        <fullName evidence="2">Uncharacterized protein</fullName>
    </submittedName>
</protein>
<feature type="transmembrane region" description="Helical" evidence="1">
    <location>
        <begin position="7"/>
        <end position="28"/>
    </location>
</feature>
<proteinExistence type="predicted"/>
<dbReference type="EMBL" id="JACHXF010000017">
    <property type="protein sequence ID" value="MBB3099025.1"/>
    <property type="molecule type" value="Genomic_DNA"/>
</dbReference>
<keyword evidence="1" id="KW-0812">Transmembrane</keyword>
<dbReference type="RefSeq" id="WP_183225109.1">
    <property type="nucleotide sequence ID" value="NZ_BMPW01000020.1"/>
</dbReference>
<dbReference type="AlphaFoldDB" id="A0A7W5FI23"/>
<evidence type="ECO:0000256" key="1">
    <source>
        <dbReference type="SAM" id="Phobius"/>
    </source>
</evidence>
<organism evidence="2 3">
    <name type="scientific">Actinoplanes campanulatus</name>
    <dbReference type="NCBI Taxonomy" id="113559"/>
    <lineage>
        <taxon>Bacteria</taxon>
        <taxon>Bacillati</taxon>
        <taxon>Actinomycetota</taxon>
        <taxon>Actinomycetes</taxon>
        <taxon>Micromonosporales</taxon>
        <taxon>Micromonosporaceae</taxon>
        <taxon>Actinoplanes</taxon>
    </lineage>
</organism>
<evidence type="ECO:0000313" key="3">
    <source>
        <dbReference type="Proteomes" id="UP000590749"/>
    </source>
</evidence>
<reference evidence="2 3" key="1">
    <citation type="submission" date="2020-08" db="EMBL/GenBank/DDBJ databases">
        <title>Genomic Encyclopedia of Type Strains, Phase III (KMG-III): the genomes of soil and plant-associated and newly described type strains.</title>
        <authorList>
            <person name="Whitman W."/>
        </authorList>
    </citation>
    <scope>NUCLEOTIDE SEQUENCE [LARGE SCALE GENOMIC DNA]</scope>
    <source>
        <strain evidence="2 3">CECT 3287</strain>
    </source>
</reference>